<feature type="compositionally biased region" description="Basic and acidic residues" evidence="1">
    <location>
        <begin position="21"/>
        <end position="33"/>
    </location>
</feature>
<feature type="transmembrane region" description="Helical" evidence="2">
    <location>
        <begin position="202"/>
        <end position="223"/>
    </location>
</feature>
<reference evidence="3 4" key="1">
    <citation type="journal article" date="2012" name="PLoS Pathog.">
        <title>Diverse lifestyles and strategies of plant pathogenesis encoded in the genomes of eighteen Dothideomycetes fungi.</title>
        <authorList>
            <person name="Ohm R.A."/>
            <person name="Feau N."/>
            <person name="Henrissat B."/>
            <person name="Schoch C.L."/>
            <person name="Horwitz B.A."/>
            <person name="Barry K.W."/>
            <person name="Condon B.J."/>
            <person name="Copeland A.C."/>
            <person name="Dhillon B."/>
            <person name="Glaser F."/>
            <person name="Hesse C.N."/>
            <person name="Kosti I."/>
            <person name="LaButti K."/>
            <person name="Lindquist E.A."/>
            <person name="Lucas S."/>
            <person name="Salamov A.A."/>
            <person name="Bradshaw R.E."/>
            <person name="Ciuffetti L."/>
            <person name="Hamelin R.C."/>
            <person name="Kema G.H.J."/>
            <person name="Lawrence C."/>
            <person name="Scott J.A."/>
            <person name="Spatafora J.W."/>
            <person name="Turgeon B.G."/>
            <person name="de Wit P.J.G.M."/>
            <person name="Zhong S."/>
            <person name="Goodwin S.B."/>
            <person name="Grigoriev I.V."/>
        </authorList>
    </citation>
    <scope>NUCLEOTIDE SEQUENCE [LARGE SCALE GENOMIC DNA]</scope>
    <source>
        <strain evidence="3 4">SO2202</strain>
    </source>
</reference>
<accession>M3BSZ4</accession>
<dbReference type="GeneID" id="27899297"/>
<sequence length="283" mass="30406">MTFLRTPNWVVMKRSKAHTAGQKDKVLVTHDGSRQSQSDGAWDMCTSRDQEASQRALVEVEDRYEAALDATGWSKARLMIFVQREDVGGDCYKACSCDNMSSSSRSRWVFAFLMRAERRCGVDSGVNFSAAFAAAFTVSASATASAVPAPAPDPPSGSPSARSGSAEPAAAAFCRWMRAIVAIGFLSLILRRFFLFFLSPEVAVAVAAVLVVPSGMVVCSISMGSMASSKSSSVDVLSCRALSLRADFTAFRLRAMAWGELYASAASSCFFWCSSVIKSMSFS</sequence>
<feature type="transmembrane region" description="Helical" evidence="2">
    <location>
        <begin position="125"/>
        <end position="149"/>
    </location>
</feature>
<dbReference type="HOGENOM" id="CLU_984083_0_0_1"/>
<protein>
    <submittedName>
        <fullName evidence="3">Uncharacterized protein</fullName>
    </submittedName>
</protein>
<dbReference type="AlphaFoldDB" id="M3BSZ4"/>
<feature type="region of interest" description="Disordered" evidence="1">
    <location>
        <begin position="21"/>
        <end position="45"/>
    </location>
</feature>
<feature type="transmembrane region" description="Helical" evidence="2">
    <location>
        <begin position="261"/>
        <end position="277"/>
    </location>
</feature>
<keyword evidence="2" id="KW-1133">Transmembrane helix</keyword>
<keyword evidence="2" id="KW-0472">Membrane</keyword>
<proteinExistence type="predicted"/>
<keyword evidence="2" id="KW-0812">Transmembrane</keyword>
<gene>
    <name evidence="3" type="ORF">SEPMUDRAFT_127569</name>
</gene>
<dbReference type="EMBL" id="KB456268">
    <property type="protein sequence ID" value="EMF09790.1"/>
    <property type="molecule type" value="Genomic_DNA"/>
</dbReference>
<organism evidence="3 4">
    <name type="scientific">Sphaerulina musiva (strain SO2202)</name>
    <name type="common">Poplar stem canker fungus</name>
    <name type="synonym">Septoria musiva</name>
    <dbReference type="NCBI Taxonomy" id="692275"/>
    <lineage>
        <taxon>Eukaryota</taxon>
        <taxon>Fungi</taxon>
        <taxon>Dikarya</taxon>
        <taxon>Ascomycota</taxon>
        <taxon>Pezizomycotina</taxon>
        <taxon>Dothideomycetes</taxon>
        <taxon>Dothideomycetidae</taxon>
        <taxon>Mycosphaerellales</taxon>
        <taxon>Mycosphaerellaceae</taxon>
        <taxon>Sphaerulina</taxon>
    </lineage>
</organism>
<evidence type="ECO:0000313" key="4">
    <source>
        <dbReference type="Proteomes" id="UP000016931"/>
    </source>
</evidence>
<feature type="transmembrane region" description="Helical" evidence="2">
    <location>
        <begin position="169"/>
        <end position="190"/>
    </location>
</feature>
<evidence type="ECO:0000256" key="2">
    <source>
        <dbReference type="SAM" id="Phobius"/>
    </source>
</evidence>
<dbReference type="Proteomes" id="UP000016931">
    <property type="component" value="Unassembled WGS sequence"/>
</dbReference>
<evidence type="ECO:0000313" key="3">
    <source>
        <dbReference type="EMBL" id="EMF09790.1"/>
    </source>
</evidence>
<name>M3BSZ4_SPHMS</name>
<dbReference type="RefSeq" id="XP_016757911.1">
    <property type="nucleotide sequence ID" value="XM_016902160.1"/>
</dbReference>
<keyword evidence="4" id="KW-1185">Reference proteome</keyword>
<evidence type="ECO:0000256" key="1">
    <source>
        <dbReference type="SAM" id="MobiDB-lite"/>
    </source>
</evidence>